<comment type="caution">
    <text evidence="5">The sequence shown here is derived from an EMBL/GenBank/DDBJ whole genome shotgun (WGS) entry which is preliminary data.</text>
</comment>
<dbReference type="PROSITE" id="PS01124">
    <property type="entry name" value="HTH_ARAC_FAMILY_2"/>
    <property type="match status" value="1"/>
</dbReference>
<keyword evidence="6" id="KW-1185">Reference proteome</keyword>
<evidence type="ECO:0000256" key="3">
    <source>
        <dbReference type="ARBA" id="ARBA00023163"/>
    </source>
</evidence>
<evidence type="ECO:0000313" key="6">
    <source>
        <dbReference type="Proteomes" id="UP001050808"/>
    </source>
</evidence>
<dbReference type="PANTHER" id="PTHR46796">
    <property type="entry name" value="HTH-TYPE TRANSCRIPTIONAL ACTIVATOR RHAS-RELATED"/>
    <property type="match status" value="1"/>
</dbReference>
<dbReference type="Proteomes" id="UP001050808">
    <property type="component" value="Unassembled WGS sequence"/>
</dbReference>
<keyword evidence="3" id="KW-0804">Transcription</keyword>
<dbReference type="SMART" id="SM00342">
    <property type="entry name" value="HTH_ARAC"/>
    <property type="match status" value="1"/>
</dbReference>
<name>A0ABQ3QTM9_9ACTN</name>
<dbReference type="PANTHER" id="PTHR46796:SF15">
    <property type="entry name" value="BLL1074 PROTEIN"/>
    <property type="match status" value="1"/>
</dbReference>
<keyword evidence="2" id="KW-0238">DNA-binding</keyword>
<dbReference type="RefSeq" id="WP_226599956.1">
    <property type="nucleotide sequence ID" value="NZ_BNDY01000017.1"/>
</dbReference>
<feature type="domain" description="HTH araC/xylS-type" evidence="4">
    <location>
        <begin position="137"/>
        <end position="236"/>
    </location>
</feature>
<dbReference type="InterPro" id="IPR018060">
    <property type="entry name" value="HTH_AraC"/>
</dbReference>
<gene>
    <name evidence="5" type="ORF">Sviol_50510</name>
</gene>
<dbReference type="InterPro" id="IPR050204">
    <property type="entry name" value="AraC_XylS_family_regulators"/>
</dbReference>
<dbReference type="Gene3D" id="1.10.10.60">
    <property type="entry name" value="Homeodomain-like"/>
    <property type="match status" value="1"/>
</dbReference>
<evidence type="ECO:0000313" key="5">
    <source>
        <dbReference type="EMBL" id="GHI40643.1"/>
    </source>
</evidence>
<evidence type="ECO:0000256" key="1">
    <source>
        <dbReference type="ARBA" id="ARBA00023015"/>
    </source>
</evidence>
<sequence length="255" mass="27224">MAGFCGRSPGLVDAPLLPHPGVTLVVEFGSGLLVVDDAAGRQQRGSLVAGLASGAVRMRGERIECVEARLSPLVARTVLGVPPVELDRGVLSLDDVWGAEAARIRERLNNAPSWEDRFALTEALLARRGETGPRTDPEVAAVWHRIVAGHGLVRIEDLAAETGWTRRRLWGRFRSQIGVPPKRAARLVRFNRAAQRLAAGLSATRVAAECGYADQSHLHREVLAFTTLTPTMLAGNPGAVANGVAWAGRTVGETA</sequence>
<reference evidence="5" key="1">
    <citation type="submission" date="2024-05" db="EMBL/GenBank/DDBJ databases">
        <title>Whole genome shotgun sequence of Streptomyces violascens NBRC 12920.</title>
        <authorList>
            <person name="Komaki H."/>
            <person name="Tamura T."/>
        </authorList>
    </citation>
    <scope>NUCLEOTIDE SEQUENCE</scope>
    <source>
        <strain evidence="5">NBRC 12920</strain>
    </source>
</reference>
<accession>A0ABQ3QTM9</accession>
<evidence type="ECO:0000256" key="2">
    <source>
        <dbReference type="ARBA" id="ARBA00023125"/>
    </source>
</evidence>
<evidence type="ECO:0000259" key="4">
    <source>
        <dbReference type="PROSITE" id="PS01124"/>
    </source>
</evidence>
<protein>
    <submittedName>
        <fullName evidence="5">AraC family transcriptional regulator</fullName>
    </submittedName>
</protein>
<keyword evidence="1" id="KW-0805">Transcription regulation</keyword>
<proteinExistence type="predicted"/>
<dbReference type="InterPro" id="IPR009057">
    <property type="entry name" value="Homeodomain-like_sf"/>
</dbReference>
<organism evidence="5 6">
    <name type="scientific">Streptomyces violascens</name>
    <dbReference type="NCBI Taxonomy" id="67381"/>
    <lineage>
        <taxon>Bacteria</taxon>
        <taxon>Bacillati</taxon>
        <taxon>Actinomycetota</taxon>
        <taxon>Actinomycetes</taxon>
        <taxon>Kitasatosporales</taxon>
        <taxon>Streptomycetaceae</taxon>
        <taxon>Streptomyces</taxon>
    </lineage>
</organism>
<dbReference type="Pfam" id="PF12833">
    <property type="entry name" value="HTH_18"/>
    <property type="match status" value="1"/>
</dbReference>
<dbReference type="EMBL" id="BNDY01000017">
    <property type="protein sequence ID" value="GHI40643.1"/>
    <property type="molecule type" value="Genomic_DNA"/>
</dbReference>
<dbReference type="SUPFAM" id="SSF46689">
    <property type="entry name" value="Homeodomain-like"/>
    <property type="match status" value="1"/>
</dbReference>